<evidence type="ECO:0000313" key="3">
    <source>
        <dbReference type="EMBL" id="MBT1704366.1"/>
    </source>
</evidence>
<sequence>MKLFYKESGQGQPLIILHGIFGSSDNWTPQAKVFSNDYRVFLLDQRNHGQSPHSDDFDYPSMVSDLAEFITDHKLENPIVIGHSMGGKVAMNFAVAHPDKLEKLIIVDIAPRPYNLEHYVIIDGLKAIPIDSITSRNQAEEPLSKFVPEQDVRLFLLKNLQRKPEGGFTWKINLSAIDKNLSKIGWDLQFEGKFEKPTLFIRGGKSKYVRDEDMARIPTIFPLATLETLDTGHWVQAEKPQEFVELVMNWLKL</sequence>
<dbReference type="InterPro" id="IPR029058">
    <property type="entry name" value="AB_hydrolase_fold"/>
</dbReference>
<proteinExistence type="predicted"/>
<evidence type="ECO:0000256" key="1">
    <source>
        <dbReference type="ARBA" id="ARBA00022801"/>
    </source>
</evidence>
<dbReference type="PANTHER" id="PTHR46118:SF4">
    <property type="entry name" value="PROTEIN ABHD11"/>
    <property type="match status" value="1"/>
</dbReference>
<name>A0ABS5VT42_9BACT</name>
<dbReference type="Gene3D" id="3.40.50.1820">
    <property type="entry name" value="alpha/beta hydrolase"/>
    <property type="match status" value="1"/>
</dbReference>
<dbReference type="GO" id="GO:0016787">
    <property type="term" value="F:hydrolase activity"/>
    <property type="evidence" value="ECO:0007669"/>
    <property type="project" value="UniProtKB-KW"/>
</dbReference>
<dbReference type="RefSeq" id="WP_254154322.1">
    <property type="nucleotide sequence ID" value="NZ_JAHESD010000030.1"/>
</dbReference>
<feature type="domain" description="AB hydrolase-1" evidence="2">
    <location>
        <begin position="13"/>
        <end position="109"/>
    </location>
</feature>
<dbReference type="Pfam" id="PF00561">
    <property type="entry name" value="Abhydrolase_1"/>
    <property type="match status" value="1"/>
</dbReference>
<protein>
    <submittedName>
        <fullName evidence="3">Alpha/beta fold hydrolase</fullName>
    </submittedName>
</protein>
<dbReference type="PRINTS" id="PR00111">
    <property type="entry name" value="ABHYDROLASE"/>
</dbReference>
<comment type="caution">
    <text evidence="3">The sequence shown here is derived from an EMBL/GenBank/DDBJ whole genome shotgun (WGS) entry which is preliminary data.</text>
</comment>
<dbReference type="Proteomes" id="UP000772618">
    <property type="component" value="Unassembled WGS sequence"/>
</dbReference>
<gene>
    <name evidence="3" type="ORF">KK060_13810</name>
</gene>
<organism evidence="3 4">
    <name type="scientific">Chryseosolibacter indicus</name>
    <dbReference type="NCBI Taxonomy" id="2782351"/>
    <lineage>
        <taxon>Bacteria</taxon>
        <taxon>Pseudomonadati</taxon>
        <taxon>Bacteroidota</taxon>
        <taxon>Cytophagia</taxon>
        <taxon>Cytophagales</taxon>
        <taxon>Chryseotaleaceae</taxon>
        <taxon>Chryseosolibacter</taxon>
    </lineage>
</organism>
<dbReference type="SUPFAM" id="SSF53474">
    <property type="entry name" value="alpha/beta-Hydrolases"/>
    <property type="match status" value="1"/>
</dbReference>
<dbReference type="InterPro" id="IPR000073">
    <property type="entry name" value="AB_hydrolase_1"/>
</dbReference>
<dbReference type="EMBL" id="JAHESD010000030">
    <property type="protein sequence ID" value="MBT1704366.1"/>
    <property type="molecule type" value="Genomic_DNA"/>
</dbReference>
<dbReference type="InterPro" id="IPR000639">
    <property type="entry name" value="Epox_hydrolase-like"/>
</dbReference>
<reference evidence="3 4" key="1">
    <citation type="submission" date="2021-05" db="EMBL/GenBank/DDBJ databases">
        <title>A Polyphasic approach of four new species of the genus Ohtaekwangia: Ohtaekwangia histidinii sp. nov., Ohtaekwangia cretensis sp. nov., Ohtaekwangia indiensis sp. nov., Ohtaekwangia reichenbachii sp. nov. from diverse environment.</title>
        <authorList>
            <person name="Octaviana S."/>
        </authorList>
    </citation>
    <scope>NUCLEOTIDE SEQUENCE [LARGE SCALE GENOMIC DNA]</scope>
    <source>
        <strain evidence="3 4">PWU20</strain>
    </source>
</reference>
<evidence type="ECO:0000313" key="4">
    <source>
        <dbReference type="Proteomes" id="UP000772618"/>
    </source>
</evidence>
<keyword evidence="4" id="KW-1185">Reference proteome</keyword>
<evidence type="ECO:0000259" key="2">
    <source>
        <dbReference type="Pfam" id="PF00561"/>
    </source>
</evidence>
<dbReference type="PRINTS" id="PR00412">
    <property type="entry name" value="EPOXHYDRLASE"/>
</dbReference>
<keyword evidence="1 3" id="KW-0378">Hydrolase</keyword>
<dbReference type="PANTHER" id="PTHR46118">
    <property type="entry name" value="PROTEIN ABHD11"/>
    <property type="match status" value="1"/>
</dbReference>
<accession>A0ABS5VT42</accession>